<feature type="transmembrane region" description="Helical" evidence="1">
    <location>
        <begin position="212"/>
        <end position="230"/>
    </location>
</feature>
<evidence type="ECO:0000313" key="2">
    <source>
        <dbReference type="EMBL" id="EED91070.1"/>
    </source>
</evidence>
<proteinExistence type="predicted"/>
<dbReference type="HOGENOM" id="CLU_689833_0_0_1"/>
<dbReference type="EMBL" id="CM000643">
    <property type="protein sequence ID" value="EED91070.1"/>
    <property type="molecule type" value="Genomic_DNA"/>
</dbReference>
<dbReference type="RefSeq" id="XP_002290963.1">
    <property type="nucleotide sequence ID" value="XM_002290927.1"/>
</dbReference>
<dbReference type="InParanoid" id="B8C576"/>
<feature type="transmembrane region" description="Helical" evidence="1">
    <location>
        <begin position="156"/>
        <end position="174"/>
    </location>
</feature>
<keyword evidence="1" id="KW-1133">Transmembrane helix</keyword>
<protein>
    <submittedName>
        <fullName evidence="2">Uncharacterized protein</fullName>
    </submittedName>
</protein>
<feature type="transmembrane region" description="Helical" evidence="1">
    <location>
        <begin position="181"/>
        <end position="206"/>
    </location>
</feature>
<dbReference type="Proteomes" id="UP000001449">
    <property type="component" value="Chromosome 6"/>
</dbReference>
<keyword evidence="3" id="KW-1185">Reference proteome</keyword>
<reference evidence="2 3" key="2">
    <citation type="journal article" date="2008" name="Nature">
        <title>The Phaeodactylum genome reveals the evolutionary history of diatom genomes.</title>
        <authorList>
            <person name="Bowler C."/>
            <person name="Allen A.E."/>
            <person name="Badger J.H."/>
            <person name="Grimwood J."/>
            <person name="Jabbari K."/>
            <person name="Kuo A."/>
            <person name="Maheswari U."/>
            <person name="Martens C."/>
            <person name="Maumus F."/>
            <person name="Otillar R.P."/>
            <person name="Rayko E."/>
            <person name="Salamov A."/>
            <person name="Vandepoele K."/>
            <person name="Beszteri B."/>
            <person name="Gruber A."/>
            <person name="Heijde M."/>
            <person name="Katinka M."/>
            <person name="Mock T."/>
            <person name="Valentin K."/>
            <person name="Verret F."/>
            <person name="Berges J.A."/>
            <person name="Brownlee C."/>
            <person name="Cadoret J.P."/>
            <person name="Chiovitti A."/>
            <person name="Choi C.J."/>
            <person name="Coesel S."/>
            <person name="De Martino A."/>
            <person name="Detter J.C."/>
            <person name="Durkin C."/>
            <person name="Falciatore A."/>
            <person name="Fournet J."/>
            <person name="Haruta M."/>
            <person name="Huysman M.J."/>
            <person name="Jenkins B.D."/>
            <person name="Jiroutova K."/>
            <person name="Jorgensen R.E."/>
            <person name="Joubert Y."/>
            <person name="Kaplan A."/>
            <person name="Kroger N."/>
            <person name="Kroth P.G."/>
            <person name="La Roche J."/>
            <person name="Lindquist E."/>
            <person name="Lommer M."/>
            <person name="Martin-Jezequel V."/>
            <person name="Lopez P.J."/>
            <person name="Lucas S."/>
            <person name="Mangogna M."/>
            <person name="McGinnis K."/>
            <person name="Medlin L.K."/>
            <person name="Montsant A."/>
            <person name="Oudot-Le Secq M.P."/>
            <person name="Napoli C."/>
            <person name="Obornik M."/>
            <person name="Parker M.S."/>
            <person name="Petit J.L."/>
            <person name="Porcel B.M."/>
            <person name="Poulsen N."/>
            <person name="Robison M."/>
            <person name="Rychlewski L."/>
            <person name="Rynearson T.A."/>
            <person name="Schmutz J."/>
            <person name="Shapiro H."/>
            <person name="Siaut M."/>
            <person name="Stanley M."/>
            <person name="Sussman M.R."/>
            <person name="Taylor A.R."/>
            <person name="Vardi A."/>
            <person name="von Dassow P."/>
            <person name="Vyverman W."/>
            <person name="Willis A."/>
            <person name="Wyrwicz L.S."/>
            <person name="Rokhsar D.S."/>
            <person name="Weissenbach J."/>
            <person name="Armbrust E.V."/>
            <person name="Green B.R."/>
            <person name="Van de Peer Y."/>
            <person name="Grigoriev I.V."/>
        </authorList>
    </citation>
    <scope>NUCLEOTIDE SEQUENCE [LARGE SCALE GENOMIC DNA]</scope>
    <source>
        <strain evidence="2 3">CCMP1335</strain>
    </source>
</reference>
<keyword evidence="1" id="KW-0472">Membrane</keyword>
<reference evidence="2 3" key="1">
    <citation type="journal article" date="2004" name="Science">
        <title>The genome of the diatom Thalassiosira pseudonana: ecology, evolution, and metabolism.</title>
        <authorList>
            <person name="Armbrust E.V."/>
            <person name="Berges J.A."/>
            <person name="Bowler C."/>
            <person name="Green B.R."/>
            <person name="Martinez D."/>
            <person name="Putnam N.H."/>
            <person name="Zhou S."/>
            <person name="Allen A.E."/>
            <person name="Apt K.E."/>
            <person name="Bechner M."/>
            <person name="Brzezinski M.A."/>
            <person name="Chaal B.K."/>
            <person name="Chiovitti A."/>
            <person name="Davis A.K."/>
            <person name="Demarest M.S."/>
            <person name="Detter J.C."/>
            <person name="Glavina T."/>
            <person name="Goodstein D."/>
            <person name="Hadi M.Z."/>
            <person name="Hellsten U."/>
            <person name="Hildebrand M."/>
            <person name="Jenkins B.D."/>
            <person name="Jurka J."/>
            <person name="Kapitonov V.V."/>
            <person name="Kroger N."/>
            <person name="Lau W.W."/>
            <person name="Lane T.W."/>
            <person name="Larimer F.W."/>
            <person name="Lippmeier J.C."/>
            <person name="Lucas S."/>
            <person name="Medina M."/>
            <person name="Montsant A."/>
            <person name="Obornik M."/>
            <person name="Parker M.S."/>
            <person name="Palenik B."/>
            <person name="Pazour G.J."/>
            <person name="Richardson P.M."/>
            <person name="Rynearson T.A."/>
            <person name="Saito M.A."/>
            <person name="Schwartz D.C."/>
            <person name="Thamatrakoln K."/>
            <person name="Valentin K."/>
            <person name="Vardi A."/>
            <person name="Wilkerson F.P."/>
            <person name="Rokhsar D.S."/>
        </authorList>
    </citation>
    <scope>NUCLEOTIDE SEQUENCE [LARGE SCALE GENOMIC DNA]</scope>
    <source>
        <strain evidence="2 3">CCMP1335</strain>
    </source>
</reference>
<gene>
    <name evidence="2" type="ORF">THAPSDRAFT_5977</name>
</gene>
<sequence>MKPNPLAPYWRCLYKDVVVQDGTSISLQWLYFLTYLVAHLPVLFPTTAGIHLFGFHESYYTFDQDYLPQDGSMLSNFIRLISITTGLSYLSIFGCASIAIASYATLIWTDVTTALRPFPWPKSWETDNNACYDDMFCEPPRRDRVIRRLGNTLSNFFYLFLALVVLLSTVMHGVSSDDVTIISGFIVSDFIFGVMLLILAVSSTIWHGCNAMWSHAACLVMITGQIYFDGRSCFTKLKLKFWEEMCPFAVRNRLATSPYMTAKKDDENTIPLKPISLLEIYLFAMMPVYSNVPSWILIKTAFHTMGSECLVRVLNISLVLGWSYRLFERWGLDGCRHLLYCEEQIAKTKDSENGGLHLFWTIASAVLSPTASLHFWTGITLIAAYCHCRSIEMFVLSRHL</sequence>
<feature type="transmembrane region" description="Helical" evidence="1">
    <location>
        <begin position="77"/>
        <end position="108"/>
    </location>
</feature>
<dbReference type="AlphaFoldDB" id="B8C576"/>
<dbReference type="PaxDb" id="35128-Thaps5977"/>
<evidence type="ECO:0000256" key="1">
    <source>
        <dbReference type="SAM" id="Phobius"/>
    </source>
</evidence>
<accession>B8C576</accession>
<keyword evidence="1" id="KW-0812">Transmembrane</keyword>
<evidence type="ECO:0000313" key="3">
    <source>
        <dbReference type="Proteomes" id="UP000001449"/>
    </source>
</evidence>
<dbReference type="KEGG" id="tps:THAPSDRAFT_5977"/>
<organism evidence="2 3">
    <name type="scientific">Thalassiosira pseudonana</name>
    <name type="common">Marine diatom</name>
    <name type="synonym">Cyclotella nana</name>
    <dbReference type="NCBI Taxonomy" id="35128"/>
    <lineage>
        <taxon>Eukaryota</taxon>
        <taxon>Sar</taxon>
        <taxon>Stramenopiles</taxon>
        <taxon>Ochrophyta</taxon>
        <taxon>Bacillariophyta</taxon>
        <taxon>Coscinodiscophyceae</taxon>
        <taxon>Thalassiosirophycidae</taxon>
        <taxon>Thalassiosirales</taxon>
        <taxon>Thalassiosiraceae</taxon>
        <taxon>Thalassiosira</taxon>
    </lineage>
</organism>
<feature type="transmembrane region" description="Helical" evidence="1">
    <location>
        <begin position="29"/>
        <end position="56"/>
    </location>
</feature>
<dbReference type="GeneID" id="7448420"/>
<name>B8C576_THAPS</name>